<dbReference type="AlphaFoldDB" id="A0A8T0NQA7"/>
<name>A0A8T0NQA7_PANVG</name>
<organism evidence="3 4">
    <name type="scientific">Panicum virgatum</name>
    <name type="common">Blackwell switchgrass</name>
    <dbReference type="NCBI Taxonomy" id="38727"/>
    <lineage>
        <taxon>Eukaryota</taxon>
        <taxon>Viridiplantae</taxon>
        <taxon>Streptophyta</taxon>
        <taxon>Embryophyta</taxon>
        <taxon>Tracheophyta</taxon>
        <taxon>Spermatophyta</taxon>
        <taxon>Magnoliopsida</taxon>
        <taxon>Liliopsida</taxon>
        <taxon>Poales</taxon>
        <taxon>Poaceae</taxon>
        <taxon>PACMAD clade</taxon>
        <taxon>Panicoideae</taxon>
        <taxon>Panicodae</taxon>
        <taxon>Paniceae</taxon>
        <taxon>Panicinae</taxon>
        <taxon>Panicum</taxon>
        <taxon>Panicum sect. Hiantes</taxon>
    </lineage>
</organism>
<feature type="domain" description="DUF7746" evidence="2">
    <location>
        <begin position="180"/>
        <end position="254"/>
    </location>
</feature>
<reference evidence="3" key="1">
    <citation type="submission" date="2020-05" db="EMBL/GenBank/DDBJ databases">
        <title>WGS assembly of Panicum virgatum.</title>
        <authorList>
            <person name="Lovell J.T."/>
            <person name="Jenkins J."/>
            <person name="Shu S."/>
            <person name="Juenger T.E."/>
            <person name="Schmutz J."/>
        </authorList>
    </citation>
    <scope>NUCLEOTIDE SEQUENCE</scope>
    <source>
        <strain evidence="3">AP13</strain>
    </source>
</reference>
<protein>
    <recommendedName>
        <fullName evidence="2">DUF7746 domain-containing protein</fullName>
    </recommendedName>
</protein>
<dbReference type="Proteomes" id="UP000823388">
    <property type="component" value="Chromosome 9K"/>
</dbReference>
<dbReference type="PANTHER" id="PTHR33054">
    <property type="entry name" value="CCHC-TYPE DOMAIN-CONTAINING PROTEIN"/>
    <property type="match status" value="1"/>
</dbReference>
<proteinExistence type="predicted"/>
<accession>A0A8T0NQA7</accession>
<evidence type="ECO:0000256" key="1">
    <source>
        <dbReference type="SAM" id="MobiDB-lite"/>
    </source>
</evidence>
<keyword evidence="4" id="KW-1185">Reference proteome</keyword>
<evidence type="ECO:0000259" key="2">
    <source>
        <dbReference type="Pfam" id="PF24925"/>
    </source>
</evidence>
<evidence type="ECO:0000313" key="4">
    <source>
        <dbReference type="Proteomes" id="UP000823388"/>
    </source>
</evidence>
<sequence>MRIQNLLTTSMCPRHTLQGRVRFNSILKSSLNNEEHQKGCWCPKDQTKMSTHKDGTKPNKSEVKVNFPSNSQSNTSNTQLVVPPFVPHMVSSNIKLGKQNAMGSSVFEELISELSNKLGNLKVNRNINQITDGEDEDVINKIKTFKTTTQTTMMRNYYPMPTYANLQFEELPHIANMTCFDGKEIVEWNLNGFVEHQILTMCHQIIMYANACIANGNKEKEAAQMIIIGFSGQLRGWWDHYLDEIQRQTIIEVVKIDNNGRPIVLTNDQGQSLELFQMPSQLYSII</sequence>
<feature type="compositionally biased region" description="Low complexity" evidence="1">
    <location>
        <begin position="69"/>
        <end position="79"/>
    </location>
</feature>
<dbReference type="Pfam" id="PF24925">
    <property type="entry name" value="DUF7746"/>
    <property type="match status" value="1"/>
</dbReference>
<feature type="region of interest" description="Disordered" evidence="1">
    <location>
        <begin position="41"/>
        <end position="79"/>
    </location>
</feature>
<evidence type="ECO:0000313" key="3">
    <source>
        <dbReference type="EMBL" id="KAG2550439.1"/>
    </source>
</evidence>
<dbReference type="InterPro" id="IPR056648">
    <property type="entry name" value="DUF7746"/>
</dbReference>
<dbReference type="PANTHER" id="PTHR33054:SF9">
    <property type="entry name" value="CCHC-TYPE DOMAIN-CONTAINING PROTEIN"/>
    <property type="match status" value="1"/>
</dbReference>
<comment type="caution">
    <text evidence="3">The sequence shown here is derived from an EMBL/GenBank/DDBJ whole genome shotgun (WGS) entry which is preliminary data.</text>
</comment>
<dbReference type="EMBL" id="CM029053">
    <property type="protein sequence ID" value="KAG2550439.1"/>
    <property type="molecule type" value="Genomic_DNA"/>
</dbReference>
<gene>
    <name evidence="3" type="ORF">PVAP13_9KG341428</name>
</gene>
<feature type="compositionally biased region" description="Basic and acidic residues" evidence="1">
    <location>
        <begin position="45"/>
        <end position="63"/>
    </location>
</feature>